<keyword evidence="3" id="KW-1185">Reference proteome</keyword>
<protein>
    <submittedName>
        <fullName evidence="2">Uncharacterized protein</fullName>
    </submittedName>
</protein>
<dbReference type="PANTHER" id="PTHR35218:SF9">
    <property type="entry name" value="ENDONUCLEASE_EXONUCLEASE_PHOSPHATASE DOMAIN-CONTAINING PROTEIN"/>
    <property type="match status" value="1"/>
</dbReference>
<dbReference type="Proteomes" id="UP000823775">
    <property type="component" value="Unassembled WGS sequence"/>
</dbReference>
<feature type="region of interest" description="Disordered" evidence="1">
    <location>
        <begin position="181"/>
        <end position="205"/>
    </location>
</feature>
<name>A0ABS8VI60_DATST</name>
<evidence type="ECO:0000313" key="3">
    <source>
        <dbReference type="Proteomes" id="UP000823775"/>
    </source>
</evidence>
<proteinExistence type="predicted"/>
<dbReference type="Gene3D" id="3.60.10.10">
    <property type="entry name" value="Endonuclease/exonuclease/phosphatase"/>
    <property type="match status" value="1"/>
</dbReference>
<organism evidence="2 3">
    <name type="scientific">Datura stramonium</name>
    <name type="common">Jimsonweed</name>
    <name type="synonym">Common thornapple</name>
    <dbReference type="NCBI Taxonomy" id="4076"/>
    <lineage>
        <taxon>Eukaryota</taxon>
        <taxon>Viridiplantae</taxon>
        <taxon>Streptophyta</taxon>
        <taxon>Embryophyta</taxon>
        <taxon>Tracheophyta</taxon>
        <taxon>Spermatophyta</taxon>
        <taxon>Magnoliopsida</taxon>
        <taxon>eudicotyledons</taxon>
        <taxon>Gunneridae</taxon>
        <taxon>Pentapetalae</taxon>
        <taxon>asterids</taxon>
        <taxon>lamiids</taxon>
        <taxon>Solanales</taxon>
        <taxon>Solanaceae</taxon>
        <taxon>Solanoideae</taxon>
        <taxon>Datureae</taxon>
        <taxon>Datura</taxon>
    </lineage>
</organism>
<evidence type="ECO:0000256" key="1">
    <source>
        <dbReference type="SAM" id="MobiDB-lite"/>
    </source>
</evidence>
<dbReference type="EMBL" id="JACEIK010004835">
    <property type="protein sequence ID" value="MCD9646544.1"/>
    <property type="molecule type" value="Genomic_DNA"/>
</dbReference>
<sequence>MNPYNQQLPLFPRPPQSQDNNQPPFFATTPPPPNYQTQSWLELNLLGQALSFQLTIGTQEITVVLQDPIYLSQVVTEAPGMTVENQIHYQWMSNTPNHFFFPTNNYPAWEIPPYISPLIYQLNNEISFFSTATLNPQMRTPLVTPWTLPYQNQNYPSHPFMATPINPPPYFQSFHFQNQALTLQAPPPPPPPSTPLPSPPQEQDQVVSDLPNSVELAAILQNHRETRTEMYILRELRVLIFQERYEKKVIILGPINLVQANIDIYTPRNPVVGNFAVILTPFLNTRGQMANPLQQEEMIHALPNQLRQIKLIIWNCRGSNRPDFRRNFHALIDWHRPSVVALLETKMEDHQPILDDFLFTHMIQVPAQGLSRGMVVLWDANVLELTQVEVTNHAIHAKVQVMPNRNS</sequence>
<dbReference type="SUPFAM" id="SSF56219">
    <property type="entry name" value="DNase I-like"/>
    <property type="match status" value="1"/>
</dbReference>
<dbReference type="InterPro" id="IPR036691">
    <property type="entry name" value="Endo/exonu/phosph_ase_sf"/>
</dbReference>
<reference evidence="2 3" key="1">
    <citation type="journal article" date="2021" name="BMC Genomics">
        <title>Datura genome reveals duplications of psychoactive alkaloid biosynthetic genes and high mutation rate following tissue culture.</title>
        <authorList>
            <person name="Rajewski A."/>
            <person name="Carter-House D."/>
            <person name="Stajich J."/>
            <person name="Litt A."/>
        </authorList>
    </citation>
    <scope>NUCLEOTIDE SEQUENCE [LARGE SCALE GENOMIC DNA]</scope>
    <source>
        <strain evidence="2">AR-01</strain>
    </source>
</reference>
<gene>
    <name evidence="2" type="ORF">HAX54_036463</name>
</gene>
<dbReference type="PANTHER" id="PTHR35218">
    <property type="entry name" value="RNASE H DOMAIN-CONTAINING PROTEIN"/>
    <property type="match status" value="1"/>
</dbReference>
<comment type="caution">
    <text evidence="2">The sequence shown here is derived from an EMBL/GenBank/DDBJ whole genome shotgun (WGS) entry which is preliminary data.</text>
</comment>
<accession>A0ABS8VI60</accession>
<feature type="compositionally biased region" description="Pro residues" evidence="1">
    <location>
        <begin position="185"/>
        <end position="200"/>
    </location>
</feature>
<feature type="region of interest" description="Disordered" evidence="1">
    <location>
        <begin position="1"/>
        <end position="31"/>
    </location>
</feature>
<evidence type="ECO:0000313" key="2">
    <source>
        <dbReference type="EMBL" id="MCD9646544.1"/>
    </source>
</evidence>